<dbReference type="CDD" id="cd13124">
    <property type="entry name" value="MATE_SpoVB_like"/>
    <property type="match status" value="1"/>
</dbReference>
<feature type="transmembrane region" description="Helical" evidence="6">
    <location>
        <begin position="43"/>
        <end position="65"/>
    </location>
</feature>
<dbReference type="InterPro" id="IPR024923">
    <property type="entry name" value="PG_synth_SpoVB"/>
</dbReference>
<name>A0A0W1B018_9BACL</name>
<keyword evidence="2" id="KW-1003">Cell membrane</keyword>
<dbReference type="PANTHER" id="PTHR30250">
    <property type="entry name" value="PST FAMILY PREDICTED COLANIC ACID TRANSPORTER"/>
    <property type="match status" value="1"/>
</dbReference>
<comment type="caution">
    <text evidence="7">The sequence shown here is derived from an EMBL/GenBank/DDBJ whole genome shotgun (WGS) entry which is preliminary data.</text>
</comment>
<keyword evidence="8" id="KW-1185">Reference proteome</keyword>
<feature type="transmembrane region" description="Helical" evidence="6">
    <location>
        <begin position="451"/>
        <end position="472"/>
    </location>
</feature>
<feature type="transmembrane region" description="Helical" evidence="6">
    <location>
        <begin position="478"/>
        <end position="498"/>
    </location>
</feature>
<feature type="transmembrane region" description="Helical" evidence="6">
    <location>
        <begin position="12"/>
        <end position="37"/>
    </location>
</feature>
<dbReference type="InterPro" id="IPR002797">
    <property type="entry name" value="Polysacc_synth"/>
</dbReference>
<feature type="transmembrane region" description="Helical" evidence="6">
    <location>
        <begin position="398"/>
        <end position="417"/>
    </location>
</feature>
<gene>
    <name evidence="7" type="ORF">UQ64_15425</name>
</gene>
<dbReference type="RefSeq" id="WP_060623707.1">
    <property type="nucleotide sequence ID" value="NZ_LCZJ02000019.1"/>
</dbReference>
<feature type="transmembrane region" description="Helical" evidence="6">
    <location>
        <begin position="366"/>
        <end position="386"/>
    </location>
</feature>
<organism evidence="7 8">
    <name type="scientific">Paenibacillus etheri</name>
    <dbReference type="NCBI Taxonomy" id="1306852"/>
    <lineage>
        <taxon>Bacteria</taxon>
        <taxon>Bacillati</taxon>
        <taxon>Bacillota</taxon>
        <taxon>Bacilli</taxon>
        <taxon>Bacillales</taxon>
        <taxon>Paenibacillaceae</taxon>
        <taxon>Paenibacillus</taxon>
    </lineage>
</organism>
<feature type="transmembrane region" description="Helical" evidence="6">
    <location>
        <begin position="423"/>
        <end position="446"/>
    </location>
</feature>
<evidence type="ECO:0000256" key="3">
    <source>
        <dbReference type="ARBA" id="ARBA00022692"/>
    </source>
</evidence>
<evidence type="ECO:0000256" key="2">
    <source>
        <dbReference type="ARBA" id="ARBA00022475"/>
    </source>
</evidence>
<feature type="transmembrane region" description="Helical" evidence="6">
    <location>
        <begin position="122"/>
        <end position="142"/>
    </location>
</feature>
<dbReference type="EMBL" id="LCZJ02000019">
    <property type="protein sequence ID" value="KTD86819.1"/>
    <property type="molecule type" value="Genomic_DNA"/>
</dbReference>
<evidence type="ECO:0000313" key="8">
    <source>
        <dbReference type="Proteomes" id="UP000054709"/>
    </source>
</evidence>
<dbReference type="OrthoDB" id="9775950at2"/>
<comment type="subcellular location">
    <subcellularLocation>
        <location evidence="1">Cell membrane</location>
        <topology evidence="1">Multi-pass membrane protein</topology>
    </subcellularLocation>
</comment>
<evidence type="ECO:0000256" key="4">
    <source>
        <dbReference type="ARBA" id="ARBA00022989"/>
    </source>
</evidence>
<dbReference type="PIRSF" id="PIRSF038958">
    <property type="entry name" value="PG_synth_SpoVB"/>
    <property type="match status" value="1"/>
</dbReference>
<sequence length="518" mass="55723">MGMRKQSFIRGTFILTVSSFFTKGLGFLNGVLLARFLGAEGVGLLMIAHPLLPLFITLTELGLPVAISKLVSEAEVKQDEARVKRILKVSLSITGTLSIILTLVALFGSKWIASVFLADQRAYYAMVAITPIIPIIAMSAVLKGYFRGKQNMNPLAFSDIIENLAQIIVIIGVVNVLLPYGIAYAAAGAMAASVIGEGFGLLYLFAVFKWANRGKIKTSPPPTSSISPKGDSTLRDLLRIGLPMTGSGFIHSIYHAFLPLLITKSLVLFGVGVEMATKQFGLLAGYALPMLFLPSFFTQSLSTALIPAISEASVSNNSKLMHSRMDMAMRSALIVGLPCTIILYIWAVPLTTMIYHSAEAGELLRLIAPLFFLYYFGAPLQAILLGLGKASTVMWNHILTNIFEVIAIFVLGSNIGIEGVAMGFGLGLLLLTLLNFLSVAGTIGFYFDFRIVFKVGAGGIVMTICGMTAHGILERMDLGQIIELSGALFVSLITYAATLQVTHAWERSPKPPTITPVS</sequence>
<keyword evidence="3 6" id="KW-0812">Transmembrane</keyword>
<dbReference type="Proteomes" id="UP000054709">
    <property type="component" value="Unassembled WGS sequence"/>
</dbReference>
<feature type="transmembrane region" description="Helical" evidence="6">
    <location>
        <begin position="283"/>
        <end position="306"/>
    </location>
</feature>
<keyword evidence="4 6" id="KW-1133">Transmembrane helix</keyword>
<feature type="transmembrane region" description="Helical" evidence="6">
    <location>
        <begin position="253"/>
        <end position="271"/>
    </location>
</feature>
<dbReference type="InterPro" id="IPR050833">
    <property type="entry name" value="Poly_Biosynth_Transport"/>
</dbReference>
<feature type="transmembrane region" description="Helical" evidence="6">
    <location>
        <begin position="327"/>
        <end position="346"/>
    </location>
</feature>
<protein>
    <submittedName>
        <fullName evidence="7">Stage V sporulation protein B</fullName>
    </submittedName>
</protein>
<keyword evidence="5 6" id="KW-0472">Membrane</keyword>
<dbReference type="Pfam" id="PF01943">
    <property type="entry name" value="Polysacc_synt"/>
    <property type="match status" value="1"/>
</dbReference>
<evidence type="ECO:0000256" key="1">
    <source>
        <dbReference type="ARBA" id="ARBA00004651"/>
    </source>
</evidence>
<feature type="transmembrane region" description="Helical" evidence="6">
    <location>
        <begin position="163"/>
        <end position="182"/>
    </location>
</feature>
<dbReference type="AlphaFoldDB" id="A0A0W1B018"/>
<dbReference type="PANTHER" id="PTHR30250:SF24">
    <property type="entry name" value="STAGE V SPORULATION PROTEIN B"/>
    <property type="match status" value="1"/>
</dbReference>
<evidence type="ECO:0000256" key="5">
    <source>
        <dbReference type="ARBA" id="ARBA00023136"/>
    </source>
</evidence>
<evidence type="ECO:0000256" key="6">
    <source>
        <dbReference type="SAM" id="Phobius"/>
    </source>
</evidence>
<accession>A0A0W1B018</accession>
<dbReference type="GO" id="GO:0005886">
    <property type="term" value="C:plasma membrane"/>
    <property type="evidence" value="ECO:0007669"/>
    <property type="project" value="UniProtKB-SubCell"/>
</dbReference>
<reference evidence="7 8" key="1">
    <citation type="journal article" date="2015" name="Int. Biodeterior. Biodegradation">
        <title>Physiological and genetic screening methods for the isolation of methyl tert-butyl ether-degrading bacteria for bioremediation purposes.</title>
        <authorList>
            <person name="Guisado I.M."/>
            <person name="Purswani J."/>
            <person name="Gonzalez Lopez J."/>
            <person name="Pozo C."/>
        </authorList>
    </citation>
    <scope>NUCLEOTIDE SEQUENCE [LARGE SCALE GENOMIC DNA]</scope>
    <source>
        <strain evidence="7 8">SH7</strain>
    </source>
</reference>
<dbReference type="NCBIfam" id="TIGR02900">
    <property type="entry name" value="spore_V_B"/>
    <property type="match status" value="1"/>
</dbReference>
<evidence type="ECO:0000313" key="7">
    <source>
        <dbReference type="EMBL" id="KTD86819.1"/>
    </source>
</evidence>
<dbReference type="InterPro" id="IPR014249">
    <property type="entry name" value="Spore_V_B"/>
</dbReference>
<proteinExistence type="predicted"/>
<feature type="transmembrane region" description="Helical" evidence="6">
    <location>
        <begin position="86"/>
        <end position="107"/>
    </location>
</feature>